<evidence type="ECO:0000313" key="10">
    <source>
        <dbReference type="EMBL" id="CAI2188406.1"/>
    </source>
</evidence>
<dbReference type="GO" id="GO:0003724">
    <property type="term" value="F:RNA helicase activity"/>
    <property type="evidence" value="ECO:0007669"/>
    <property type="project" value="UniProtKB-EC"/>
</dbReference>
<dbReference type="GO" id="GO:0003723">
    <property type="term" value="F:RNA binding"/>
    <property type="evidence" value="ECO:0007669"/>
    <property type="project" value="TreeGrafter"/>
</dbReference>
<dbReference type="GO" id="GO:0005524">
    <property type="term" value="F:ATP binding"/>
    <property type="evidence" value="ECO:0007669"/>
    <property type="project" value="UniProtKB-KW"/>
</dbReference>
<dbReference type="Pfam" id="PF00270">
    <property type="entry name" value="DEAD"/>
    <property type="match status" value="1"/>
</dbReference>
<dbReference type="PROSITE" id="PS51194">
    <property type="entry name" value="HELICASE_CTER"/>
    <property type="match status" value="1"/>
</dbReference>
<evidence type="ECO:0000259" key="9">
    <source>
        <dbReference type="PROSITE" id="PS51194"/>
    </source>
</evidence>
<evidence type="ECO:0000256" key="7">
    <source>
        <dbReference type="ARBA" id="ARBA00047984"/>
    </source>
</evidence>
<dbReference type="Gene3D" id="3.40.50.300">
    <property type="entry name" value="P-loop containing nucleotide triphosphate hydrolases"/>
    <property type="match status" value="2"/>
</dbReference>
<keyword evidence="4" id="KW-0378">Hydrolase</keyword>
<dbReference type="SUPFAM" id="SSF52540">
    <property type="entry name" value="P-loop containing nucleoside triphosphate hydrolases"/>
    <property type="match status" value="1"/>
</dbReference>
<dbReference type="FunFam" id="3.40.50.300:FF:000615">
    <property type="entry name" value="pre-mRNA-splicing factor ATP-dependent RNA helicase DEAH7"/>
    <property type="match status" value="1"/>
</dbReference>
<dbReference type="EMBL" id="CAMKVN010005183">
    <property type="protein sequence ID" value="CAI2188406.1"/>
    <property type="molecule type" value="Genomic_DNA"/>
</dbReference>
<keyword evidence="3" id="KW-0547">Nucleotide-binding</keyword>
<dbReference type="PANTHER" id="PTHR18934">
    <property type="entry name" value="ATP-DEPENDENT RNA HELICASE"/>
    <property type="match status" value="1"/>
</dbReference>
<dbReference type="SMART" id="SM00490">
    <property type="entry name" value="HELICc"/>
    <property type="match status" value="1"/>
</dbReference>
<evidence type="ECO:0000256" key="2">
    <source>
        <dbReference type="ARBA" id="ARBA00022664"/>
    </source>
</evidence>
<feature type="domain" description="Helicase C-terminal" evidence="9">
    <location>
        <begin position="213"/>
        <end position="349"/>
    </location>
</feature>
<dbReference type="Pfam" id="PF00271">
    <property type="entry name" value="Helicase_C"/>
    <property type="match status" value="1"/>
</dbReference>
<comment type="caution">
    <text evidence="10">The sequence shown here is derived from an EMBL/GenBank/DDBJ whole genome shotgun (WGS) entry which is preliminary data.</text>
</comment>
<dbReference type="CDD" id="cd18791">
    <property type="entry name" value="SF2_C_RHA"/>
    <property type="match status" value="1"/>
</dbReference>
<keyword evidence="11" id="KW-1185">Reference proteome</keyword>
<dbReference type="GO" id="GO:0016787">
    <property type="term" value="F:hydrolase activity"/>
    <property type="evidence" value="ECO:0007669"/>
    <property type="project" value="UniProtKB-KW"/>
</dbReference>
<dbReference type="PROSITE" id="PS51192">
    <property type="entry name" value="HELICASE_ATP_BIND_1"/>
    <property type="match status" value="1"/>
</dbReference>
<evidence type="ECO:0000256" key="3">
    <source>
        <dbReference type="ARBA" id="ARBA00022741"/>
    </source>
</evidence>
<evidence type="ECO:0000313" key="11">
    <source>
        <dbReference type="Proteomes" id="UP001153678"/>
    </source>
</evidence>
<keyword evidence="6" id="KW-0067">ATP-binding</keyword>
<dbReference type="AlphaFoldDB" id="A0A9W4WUS5"/>
<comment type="catalytic activity">
    <reaction evidence="7">
        <text>ATP + H2O = ADP + phosphate + H(+)</text>
        <dbReference type="Rhea" id="RHEA:13065"/>
        <dbReference type="ChEBI" id="CHEBI:15377"/>
        <dbReference type="ChEBI" id="CHEBI:15378"/>
        <dbReference type="ChEBI" id="CHEBI:30616"/>
        <dbReference type="ChEBI" id="CHEBI:43474"/>
        <dbReference type="ChEBI" id="CHEBI:456216"/>
        <dbReference type="EC" id="3.6.4.13"/>
    </reaction>
</comment>
<keyword evidence="5" id="KW-0347">Helicase</keyword>
<dbReference type="EC" id="3.6.4.13" evidence="1"/>
<dbReference type="InterPro" id="IPR027417">
    <property type="entry name" value="P-loop_NTPase"/>
</dbReference>
<accession>A0A9W4WUS5</accession>
<evidence type="ECO:0000256" key="5">
    <source>
        <dbReference type="ARBA" id="ARBA00022806"/>
    </source>
</evidence>
<dbReference type="Proteomes" id="UP001153678">
    <property type="component" value="Unassembled WGS sequence"/>
</dbReference>
<evidence type="ECO:0000259" key="8">
    <source>
        <dbReference type="PROSITE" id="PS51192"/>
    </source>
</evidence>
<evidence type="ECO:0000256" key="6">
    <source>
        <dbReference type="ARBA" id="ARBA00022840"/>
    </source>
</evidence>
<dbReference type="GO" id="GO:0000390">
    <property type="term" value="P:spliceosomal complex disassembly"/>
    <property type="evidence" value="ECO:0007669"/>
    <property type="project" value="TreeGrafter"/>
</dbReference>
<dbReference type="GO" id="GO:0071013">
    <property type="term" value="C:catalytic step 2 spliceosome"/>
    <property type="evidence" value="ECO:0007669"/>
    <property type="project" value="TreeGrafter"/>
</dbReference>
<organism evidence="10 11">
    <name type="scientific">Funneliformis geosporum</name>
    <dbReference type="NCBI Taxonomy" id="1117311"/>
    <lineage>
        <taxon>Eukaryota</taxon>
        <taxon>Fungi</taxon>
        <taxon>Fungi incertae sedis</taxon>
        <taxon>Mucoromycota</taxon>
        <taxon>Glomeromycotina</taxon>
        <taxon>Glomeromycetes</taxon>
        <taxon>Glomerales</taxon>
        <taxon>Glomeraceae</taxon>
        <taxon>Funneliformis</taxon>
    </lineage>
</organism>
<keyword evidence="2" id="KW-0507">mRNA processing</keyword>
<dbReference type="PANTHER" id="PTHR18934:SF85">
    <property type="entry name" value="ATP-DEPENDENT RNA HELICASE DHX8"/>
    <property type="match status" value="1"/>
</dbReference>
<gene>
    <name evidence="10" type="ORF">FWILDA_LOCUS13563</name>
</gene>
<dbReference type="OrthoDB" id="10253254at2759"/>
<feature type="non-terminal residue" evidence="10">
    <location>
        <position position="349"/>
    </location>
</feature>
<sequence length="349" mass="39639">MVNPRIIKQRESLPIFHFRQEIIDAIKNENLLVIIGETGSGKTTQIPQYILESFEDCRLIGVTQPRRIAAITVANRVSEEHGTRLGNEVGYCIRFDDCTSAKTRLKYLTDGVLLREATLDPKLEHYDVIIIDEAHERTLETDVLFGLLKETHRLRPELKILVMSATLNVEKFSDFFNECPIFSIPGRTYEVAINHHRDAKIVSLKSTYVQRAVDTTLYIHTHEPPGDILVFLTGQNEIDKACRDLYNQARELNYRRDVQYYDEVRDLVVFPIYASLETMEQKAIFEDSPEGTRKVVFATNIAQTSVTIPGIKYVIDSGFVKQKSYDPSTGMDALLVVPISQAAATQRAG</sequence>
<dbReference type="SMART" id="SM00487">
    <property type="entry name" value="DEXDc"/>
    <property type="match status" value="1"/>
</dbReference>
<dbReference type="InterPro" id="IPR011545">
    <property type="entry name" value="DEAD/DEAH_box_helicase_dom"/>
</dbReference>
<reference evidence="10" key="1">
    <citation type="submission" date="2022-08" db="EMBL/GenBank/DDBJ databases">
        <authorList>
            <person name="Kallberg Y."/>
            <person name="Tangrot J."/>
            <person name="Rosling A."/>
        </authorList>
    </citation>
    <scope>NUCLEOTIDE SEQUENCE</scope>
    <source>
        <strain evidence="10">Wild A</strain>
    </source>
</reference>
<dbReference type="InterPro" id="IPR014001">
    <property type="entry name" value="Helicase_ATP-bd"/>
</dbReference>
<protein>
    <recommendedName>
        <fullName evidence="1">RNA helicase</fullName>
        <ecNumber evidence="1">3.6.4.13</ecNumber>
    </recommendedName>
</protein>
<feature type="domain" description="Helicase ATP-binding" evidence="8">
    <location>
        <begin position="23"/>
        <end position="185"/>
    </location>
</feature>
<proteinExistence type="predicted"/>
<name>A0A9W4WUS5_9GLOM</name>
<dbReference type="InterPro" id="IPR001650">
    <property type="entry name" value="Helicase_C-like"/>
</dbReference>
<evidence type="ECO:0000256" key="4">
    <source>
        <dbReference type="ARBA" id="ARBA00022801"/>
    </source>
</evidence>
<evidence type="ECO:0000256" key="1">
    <source>
        <dbReference type="ARBA" id="ARBA00012552"/>
    </source>
</evidence>